<evidence type="ECO:0008006" key="3">
    <source>
        <dbReference type="Google" id="ProtNLM"/>
    </source>
</evidence>
<name>A0A7S3NB35_9SPIT</name>
<dbReference type="GO" id="GO:0005829">
    <property type="term" value="C:cytosol"/>
    <property type="evidence" value="ECO:0007669"/>
    <property type="project" value="TreeGrafter"/>
</dbReference>
<dbReference type="PANTHER" id="PTHR43215">
    <property type="entry name" value="RADIAL SPOKE HEAD 1 HOMOLOG"/>
    <property type="match status" value="1"/>
</dbReference>
<evidence type="ECO:0000256" key="1">
    <source>
        <dbReference type="ARBA" id="ARBA00022737"/>
    </source>
</evidence>
<gene>
    <name evidence="2" type="ORF">EHAR0213_LOCUS10228</name>
</gene>
<organism evidence="2">
    <name type="scientific">Euplotes harpa</name>
    <dbReference type="NCBI Taxonomy" id="151035"/>
    <lineage>
        <taxon>Eukaryota</taxon>
        <taxon>Sar</taxon>
        <taxon>Alveolata</taxon>
        <taxon>Ciliophora</taxon>
        <taxon>Intramacronucleata</taxon>
        <taxon>Spirotrichea</taxon>
        <taxon>Hypotrichia</taxon>
        <taxon>Euplotida</taxon>
        <taxon>Euplotidae</taxon>
        <taxon>Euplotes</taxon>
    </lineage>
</organism>
<proteinExistence type="predicted"/>
<dbReference type="Gene3D" id="2.20.110.10">
    <property type="entry name" value="Histone H3 K4-specific methyltransferase SET7/9 N-terminal domain"/>
    <property type="match status" value="2"/>
</dbReference>
<sequence>MHGSGTYHLTAGHKYEGEFFEGKKKGMGKFIWKNKDTFEGSHNNHDSHGSGKYTFSNNGEYFEGEYRYGKQNGRGMYHYANGDLFIGDYINGNLHGIGLMIYKNGGEDLREYRNGNFMRSIPDY</sequence>
<dbReference type="SUPFAM" id="SSF82185">
    <property type="entry name" value="Histone H3 K4-specific methyltransferase SET7/9 N-terminal domain"/>
    <property type="match status" value="1"/>
</dbReference>
<dbReference type="Pfam" id="PF02493">
    <property type="entry name" value="MORN"/>
    <property type="match status" value="5"/>
</dbReference>
<keyword evidence="1" id="KW-0677">Repeat</keyword>
<dbReference type="AlphaFoldDB" id="A0A7S3NB35"/>
<dbReference type="EMBL" id="HBII01024720">
    <property type="protein sequence ID" value="CAE0351314.1"/>
    <property type="molecule type" value="Transcribed_RNA"/>
</dbReference>
<accession>A0A7S3NB35</accession>
<evidence type="ECO:0000313" key="2">
    <source>
        <dbReference type="EMBL" id="CAE0351314.1"/>
    </source>
</evidence>
<protein>
    <recommendedName>
        <fullName evidence="3">MORN repeat protein</fullName>
    </recommendedName>
</protein>
<dbReference type="PANTHER" id="PTHR43215:SF14">
    <property type="entry name" value="RADIAL SPOKE HEAD 1 HOMOLOG"/>
    <property type="match status" value="1"/>
</dbReference>
<dbReference type="InterPro" id="IPR003409">
    <property type="entry name" value="MORN"/>
</dbReference>
<dbReference type="SMART" id="SM00698">
    <property type="entry name" value="MORN"/>
    <property type="match status" value="4"/>
</dbReference>
<reference evidence="2" key="1">
    <citation type="submission" date="2021-01" db="EMBL/GenBank/DDBJ databases">
        <authorList>
            <person name="Corre E."/>
            <person name="Pelletier E."/>
            <person name="Niang G."/>
            <person name="Scheremetjew M."/>
            <person name="Finn R."/>
            <person name="Kale V."/>
            <person name="Holt S."/>
            <person name="Cochrane G."/>
            <person name="Meng A."/>
            <person name="Brown T."/>
            <person name="Cohen L."/>
        </authorList>
    </citation>
    <scope>NUCLEOTIDE SEQUENCE</scope>
    <source>
        <strain evidence="2">FSP1.4</strain>
    </source>
</reference>